<organism evidence="2 3">
    <name type="scientific">Novosphingobium mangrovi</name>
    <name type="common">ex Hu et al. 2023</name>
    <dbReference type="NCBI Taxonomy" id="2930094"/>
    <lineage>
        <taxon>Bacteria</taxon>
        <taxon>Pseudomonadati</taxon>
        <taxon>Pseudomonadota</taxon>
        <taxon>Alphaproteobacteria</taxon>
        <taxon>Sphingomonadales</taxon>
        <taxon>Sphingomonadaceae</taxon>
        <taxon>Novosphingobium</taxon>
    </lineage>
</organism>
<evidence type="ECO:0000256" key="1">
    <source>
        <dbReference type="SAM" id="MobiDB-lite"/>
    </source>
</evidence>
<dbReference type="Proteomes" id="UP001162802">
    <property type="component" value="Unassembled WGS sequence"/>
</dbReference>
<comment type="caution">
    <text evidence="2">The sequence shown here is derived from an EMBL/GenBank/DDBJ whole genome shotgun (WGS) entry which is preliminary data.</text>
</comment>
<dbReference type="Pfam" id="PF22558">
    <property type="entry name" value="REase-ARP"/>
    <property type="match status" value="1"/>
</dbReference>
<gene>
    <name evidence="2" type="ORF">MTR65_13020</name>
</gene>
<protein>
    <recommendedName>
        <fullName evidence="4">PD-(D/E)XK nuclease superfamily protein</fullName>
    </recommendedName>
</protein>
<dbReference type="RefSeq" id="WP_243800877.1">
    <property type="nucleotide sequence ID" value="NZ_JALHAT010000023.1"/>
</dbReference>
<feature type="region of interest" description="Disordered" evidence="1">
    <location>
        <begin position="1"/>
        <end position="20"/>
    </location>
</feature>
<keyword evidence="3" id="KW-1185">Reference proteome</keyword>
<dbReference type="InterPro" id="IPR054333">
    <property type="entry name" value="REase-ARP-assoc"/>
</dbReference>
<name>A0ABT0AEK9_9SPHN</name>
<reference evidence="2" key="1">
    <citation type="submission" date="2022-03" db="EMBL/GenBank/DDBJ databases">
        <title>Identification of a novel bacterium isolated from mangrove sediments.</title>
        <authorList>
            <person name="Pan X."/>
        </authorList>
    </citation>
    <scope>NUCLEOTIDE SEQUENCE</scope>
    <source>
        <strain evidence="2">B2637</strain>
    </source>
</reference>
<proteinExistence type="predicted"/>
<sequence length="317" mass="33753">MAPLCRQGAAHGERTRAEGGVNEAQHASYAAIRANLFLGAHEAIGDWAAFPWHSVRGEVQAWKPHSSQALAIDVFGTIAAHPDRDIVLDALARYAGLPAGGPWEVLLEWSDPANLLAEPRPTQVDVLAVGANAILVIECKFTEPGGSCSQTKRIASGRGAGLAQCDGAYHPQVNPRSGAEGRCALSAKGIRYWDALPAVFALDPEADHAPCPFRGEVFQWMRNMVLAHELGRTRGKQARCIVAFAAGGNFPTEIKARSLDWLPPLQPVAPSPLALSYQAIIELGGEASGSPTWGDLRAWVDGKVDTVLAAKNKVGRP</sequence>
<dbReference type="EMBL" id="JALHAT010000023">
    <property type="protein sequence ID" value="MCJ1961610.1"/>
    <property type="molecule type" value="Genomic_DNA"/>
</dbReference>
<evidence type="ECO:0000313" key="3">
    <source>
        <dbReference type="Proteomes" id="UP001162802"/>
    </source>
</evidence>
<evidence type="ECO:0000313" key="2">
    <source>
        <dbReference type="EMBL" id="MCJ1961610.1"/>
    </source>
</evidence>
<accession>A0ABT0AEK9</accession>
<evidence type="ECO:0008006" key="4">
    <source>
        <dbReference type="Google" id="ProtNLM"/>
    </source>
</evidence>